<evidence type="ECO:0000256" key="1">
    <source>
        <dbReference type="SAM" id="MobiDB-lite"/>
    </source>
</evidence>
<dbReference type="RefSeq" id="WP_052117536.1">
    <property type="nucleotide sequence ID" value="NZ_JNCF01000006.1"/>
</dbReference>
<dbReference type="OrthoDB" id="5654094at2"/>
<protein>
    <submittedName>
        <fullName evidence="3">Uncharacterized protein</fullName>
    </submittedName>
</protein>
<evidence type="ECO:0000313" key="4">
    <source>
        <dbReference type="Proteomes" id="UP000054422"/>
    </source>
</evidence>
<accession>A0A0A2SWB2</accession>
<keyword evidence="4" id="KW-1185">Reference proteome</keyword>
<dbReference type="Proteomes" id="UP000054422">
    <property type="component" value="Unassembled WGS sequence"/>
</dbReference>
<evidence type="ECO:0000256" key="2">
    <source>
        <dbReference type="SAM" id="SignalP"/>
    </source>
</evidence>
<evidence type="ECO:0000313" key="3">
    <source>
        <dbReference type="EMBL" id="KGP64026.1"/>
    </source>
</evidence>
<sequence length="95" mass="10140">MKTLVNSSVFALVLAFSTPLFADDPQWMKDNNLVQGTVTLQDSSKIQVYGTQEDLDKLQKNLGSIQSIQIGTSQDSSTTSTTTPPSNGSSNGEGQ</sequence>
<comment type="caution">
    <text evidence="3">The sequence shown here is derived from an EMBL/GenBank/DDBJ whole genome shotgun (WGS) entry which is preliminary data.</text>
</comment>
<dbReference type="EMBL" id="JNCF01000006">
    <property type="protein sequence ID" value="KGP64026.1"/>
    <property type="molecule type" value="Genomic_DNA"/>
</dbReference>
<feature type="signal peptide" evidence="2">
    <location>
        <begin position="1"/>
        <end position="22"/>
    </location>
</feature>
<dbReference type="AlphaFoldDB" id="A0A0A2SWB2"/>
<keyword evidence="2" id="KW-0732">Signal</keyword>
<gene>
    <name evidence="3" type="ORF">EP47_03640</name>
</gene>
<feature type="chain" id="PRO_5002004584" evidence="2">
    <location>
        <begin position="23"/>
        <end position="95"/>
    </location>
</feature>
<organism evidence="3 4">
    <name type="scientific">Legionella norrlandica</name>
    <dbReference type="NCBI Taxonomy" id="1498499"/>
    <lineage>
        <taxon>Bacteria</taxon>
        <taxon>Pseudomonadati</taxon>
        <taxon>Pseudomonadota</taxon>
        <taxon>Gammaproteobacteria</taxon>
        <taxon>Legionellales</taxon>
        <taxon>Legionellaceae</taxon>
        <taxon>Legionella</taxon>
    </lineage>
</organism>
<reference evidence="3 4" key="1">
    <citation type="submission" date="2014-05" db="EMBL/GenBank/DDBJ databases">
        <authorList>
            <person name="Rizzardi K."/>
            <person name="Winiecka-Krusnell J."/>
            <person name="Ramliden M."/>
            <person name="Alm E."/>
            <person name="Andersson S."/>
            <person name="Byfors S."/>
        </authorList>
    </citation>
    <scope>NUCLEOTIDE SEQUENCE [LARGE SCALE GENOMIC DNA]</scope>
    <source>
        <strain evidence="3 4">LEGN</strain>
    </source>
</reference>
<name>A0A0A2SWB2_9GAMM</name>
<feature type="region of interest" description="Disordered" evidence="1">
    <location>
        <begin position="69"/>
        <end position="95"/>
    </location>
</feature>
<proteinExistence type="predicted"/>